<dbReference type="SUPFAM" id="SSF103501">
    <property type="entry name" value="Respiratory nitrate reductase 1 gamma chain"/>
    <property type="match status" value="1"/>
</dbReference>
<dbReference type="EMBL" id="BLLL01000008">
    <property type="protein sequence ID" value="GFH63036.1"/>
    <property type="molecule type" value="Genomic_DNA"/>
</dbReference>
<evidence type="ECO:0000313" key="2">
    <source>
        <dbReference type="EMBL" id="GFH63036.1"/>
    </source>
</evidence>
<protein>
    <submittedName>
        <fullName evidence="2">Putative High-molecular-weight cytochrome c subunit E</fullName>
    </submittedName>
</protein>
<dbReference type="AlphaFoldDB" id="A0A6L2R657"/>
<feature type="transmembrane region" description="Helical" evidence="1">
    <location>
        <begin position="132"/>
        <end position="159"/>
    </location>
</feature>
<sequence>MTTLFYLLGYLALLGFICTAFLKIRSYLKSSPLHVRWELYPVPHEGAKSSYGGSFMEEKDWWRKPRHIEHLGDIKALLFEVLVLHATFEHNLKLWFRTYPFHVGMYMLMGGIIIVFASVVLQAFGLAPDSGLLVFVGNVINAVVLLGGLCIVGGGIALIHHRKTDEGLKKYTTPEHYFNLGVFVFFGILALLAWICAPSYFVMARDFMYNMFTVNFVPLPSTFFALHLLLGFFLMIWLPMTHMGHLLMKYFTYHDIRWEDTPTTYNKETKRKIPDMLKYSASWSAEHICGNGAPKTWLEIATTNPAAPKNEA</sequence>
<evidence type="ECO:0000313" key="3">
    <source>
        <dbReference type="Proteomes" id="UP000505077"/>
    </source>
</evidence>
<dbReference type="InterPro" id="IPR036197">
    <property type="entry name" value="NarG-like_sf"/>
</dbReference>
<organism evidence="2 3">
    <name type="scientific">Candidatus Desulfovibrio kirbyi</name>
    <dbReference type="NCBI Taxonomy" id="2696086"/>
    <lineage>
        <taxon>Bacteria</taxon>
        <taxon>Pseudomonadati</taxon>
        <taxon>Thermodesulfobacteriota</taxon>
        <taxon>Desulfovibrionia</taxon>
        <taxon>Desulfovibrionales</taxon>
        <taxon>Desulfovibrionaceae</taxon>
        <taxon>Desulfovibrio</taxon>
    </lineage>
</organism>
<feature type="transmembrane region" description="Helical" evidence="1">
    <location>
        <begin position="6"/>
        <end position="24"/>
    </location>
</feature>
<feature type="transmembrane region" description="Helical" evidence="1">
    <location>
        <begin position="180"/>
        <end position="201"/>
    </location>
</feature>
<feature type="transmembrane region" description="Helical" evidence="1">
    <location>
        <begin position="221"/>
        <end position="240"/>
    </location>
</feature>
<keyword evidence="1" id="KW-0812">Transmembrane</keyword>
<reference evidence="2 3" key="1">
    <citation type="journal article" date="2020" name="ISME J.">
        <title>Parallel Reductive Genome Evolution in Desulfovibrio Ectosymbionts Independently Acquired by Trichonympha Protists in the Termite Gut.</title>
        <authorList>
            <person name="Takeuchi M."/>
            <person name="Kuwahara H."/>
            <person name="Murakami T."/>
            <person name="Takahashi K."/>
            <person name="Kajitani R."/>
            <person name="Toyoda A."/>
            <person name="Itoh T."/>
            <person name="Ohkuma M."/>
            <person name="Hongoh Y."/>
        </authorList>
    </citation>
    <scope>NUCLEOTIDE SEQUENCE [LARGE SCALE GENOMIC DNA]</scope>
    <source>
        <strain evidence="2">ZnDsv-02</strain>
    </source>
</reference>
<gene>
    <name evidence="2" type="primary">hmcE</name>
    <name evidence="2" type="ORF">ZNDK_0807</name>
</gene>
<accession>A0A6L2R657</accession>
<comment type="caution">
    <text evidence="2">The sequence shown here is derived from an EMBL/GenBank/DDBJ whole genome shotgun (WGS) entry which is preliminary data.</text>
</comment>
<keyword evidence="1" id="KW-1133">Transmembrane helix</keyword>
<evidence type="ECO:0000256" key="1">
    <source>
        <dbReference type="SAM" id="Phobius"/>
    </source>
</evidence>
<keyword evidence="1" id="KW-0472">Membrane</keyword>
<feature type="transmembrane region" description="Helical" evidence="1">
    <location>
        <begin position="103"/>
        <end position="126"/>
    </location>
</feature>
<dbReference type="Gene3D" id="1.20.950.20">
    <property type="entry name" value="Transmembrane di-heme cytochromes, Chain C"/>
    <property type="match status" value="1"/>
</dbReference>
<dbReference type="Proteomes" id="UP000505077">
    <property type="component" value="Unassembled WGS sequence"/>
</dbReference>
<proteinExistence type="predicted"/>
<name>A0A6L2R657_9BACT</name>